<dbReference type="Pfam" id="PF00333">
    <property type="entry name" value="Ribosomal_S5"/>
    <property type="match status" value="1"/>
</dbReference>
<comment type="function">
    <text evidence="1">With S4 and S12 plays an important role in translational accuracy.</text>
</comment>
<keyword evidence="7 10" id="KW-0687">Ribonucleoprotein</keyword>
<evidence type="ECO:0000256" key="2">
    <source>
        <dbReference type="ARBA" id="ARBA00004474"/>
    </source>
</evidence>
<feature type="domain" description="S5 DRBM" evidence="13">
    <location>
        <begin position="9"/>
        <end position="72"/>
    </location>
</feature>
<dbReference type="AlphaFoldDB" id="A0A3R5QS04"/>
<evidence type="ECO:0000259" key="13">
    <source>
        <dbReference type="PROSITE" id="PS50881"/>
    </source>
</evidence>
<dbReference type="PANTHER" id="PTHR48277:SF1">
    <property type="entry name" value="MITOCHONDRIAL RIBOSOMAL PROTEIN S5"/>
    <property type="match status" value="1"/>
</dbReference>
<keyword evidence="14" id="KW-0934">Plastid</keyword>
<gene>
    <name evidence="14" type="primary">rps5</name>
</gene>
<comment type="subcellular location">
    <subcellularLocation>
        <location evidence="2">Plastid</location>
    </subcellularLocation>
</comment>
<dbReference type="InterPro" id="IPR020568">
    <property type="entry name" value="Ribosomal_Su5_D2-typ_SF"/>
</dbReference>
<dbReference type="Gene3D" id="3.30.230.10">
    <property type="match status" value="1"/>
</dbReference>
<feature type="compositionally biased region" description="Basic and acidic residues" evidence="12">
    <location>
        <begin position="193"/>
        <end position="204"/>
    </location>
</feature>
<evidence type="ECO:0000256" key="10">
    <source>
        <dbReference type="PROSITE-ProRule" id="PRU00268"/>
    </source>
</evidence>
<dbReference type="PROSITE" id="PS50881">
    <property type="entry name" value="S5_DSRBD"/>
    <property type="match status" value="1"/>
</dbReference>
<dbReference type="GO" id="GO:0006412">
    <property type="term" value="P:translation"/>
    <property type="evidence" value="ECO:0007669"/>
    <property type="project" value="InterPro"/>
</dbReference>
<dbReference type="GO" id="GO:0015935">
    <property type="term" value="C:small ribosomal subunit"/>
    <property type="evidence" value="ECO:0007669"/>
    <property type="project" value="InterPro"/>
</dbReference>
<dbReference type="GO" id="GO:0003735">
    <property type="term" value="F:structural constituent of ribosome"/>
    <property type="evidence" value="ECO:0007669"/>
    <property type="project" value="UniProtKB-UniRule"/>
</dbReference>
<sequence>MKRVDKKGIDHKVVEIRRVCKVNKGGKTLSFRALVVVGNQNGTVGIGIGKASQVLNAIKKGQYRAIQNRIRIPMTQTKTIPHKSEASYGASKVVLRPAAPGSGVIAGGAIRAVLELAGIKNILAKQIRSKNKINNAKATVLSLKNLRFITTTASLRGISLEAITGRIAFKDENSNTDNQQRSELKNKPSLLSSKKEKTVNLDKKLTKKTIRKPKQKTKGS</sequence>
<evidence type="ECO:0000256" key="5">
    <source>
        <dbReference type="ARBA" id="ARBA00022884"/>
    </source>
</evidence>
<dbReference type="GeneID" id="38947817"/>
<evidence type="ECO:0000256" key="9">
    <source>
        <dbReference type="ARBA" id="ARBA00035156"/>
    </source>
</evidence>
<reference evidence="14" key="1">
    <citation type="journal article" date="2019" name="Genome Biol. Evol.">
        <title>Plastid Genomes and Proteins Illuminate the Evolution of Eustigmatophyte Algae and Their Bacterial Endosymbionts.</title>
        <authorList>
            <person name="Sevcikova T."/>
            <person name="Yurchenko T."/>
            <person name="Fawley K.P."/>
            <person name="Amaral R."/>
            <person name="Strnad H."/>
            <person name="Santos L.M."/>
            <person name="Fawley M.W."/>
            <person name="Elias M."/>
        </authorList>
    </citation>
    <scope>NUCLEOTIDE SEQUENCE</scope>
</reference>
<dbReference type="PANTHER" id="PTHR48277">
    <property type="entry name" value="MITOCHONDRIAL RIBOSOMAL PROTEIN S5"/>
    <property type="match status" value="1"/>
</dbReference>
<accession>A0A3R5QS04</accession>
<evidence type="ECO:0000256" key="8">
    <source>
        <dbReference type="ARBA" id="ARBA00025844"/>
    </source>
</evidence>
<comment type="similarity">
    <text evidence="3 11">Belongs to the universal ribosomal protein uS5 family.</text>
</comment>
<evidence type="ECO:0000313" key="14">
    <source>
        <dbReference type="EMBL" id="QAA11679.1"/>
    </source>
</evidence>
<keyword evidence="5" id="KW-0694">RNA-binding</keyword>
<evidence type="ECO:0000256" key="11">
    <source>
        <dbReference type="RuleBase" id="RU003823"/>
    </source>
</evidence>
<comment type="subunit">
    <text evidence="8">Part of the 30S ribosomal subunit. Contacts protein S4.</text>
</comment>
<dbReference type="InterPro" id="IPR000851">
    <property type="entry name" value="Ribosomal_uS5"/>
</dbReference>
<evidence type="ECO:0000256" key="1">
    <source>
        <dbReference type="ARBA" id="ARBA00002524"/>
    </source>
</evidence>
<dbReference type="FunFam" id="3.30.230.10:FF:000002">
    <property type="entry name" value="30S ribosomal protein S5"/>
    <property type="match status" value="1"/>
</dbReference>
<dbReference type="GO" id="GO:0019843">
    <property type="term" value="F:rRNA binding"/>
    <property type="evidence" value="ECO:0007669"/>
    <property type="project" value="UniProtKB-KW"/>
</dbReference>
<dbReference type="InterPro" id="IPR005324">
    <property type="entry name" value="Ribosomal_uS5_C"/>
</dbReference>
<geneLocation type="plastid" evidence="14"/>
<dbReference type="SUPFAM" id="SSF54768">
    <property type="entry name" value="dsRNA-binding domain-like"/>
    <property type="match status" value="1"/>
</dbReference>
<evidence type="ECO:0000256" key="3">
    <source>
        <dbReference type="ARBA" id="ARBA00008945"/>
    </source>
</evidence>
<dbReference type="InterPro" id="IPR013810">
    <property type="entry name" value="Ribosomal_uS5_N"/>
</dbReference>
<evidence type="ECO:0000256" key="12">
    <source>
        <dbReference type="SAM" id="MobiDB-lite"/>
    </source>
</evidence>
<feature type="region of interest" description="Disordered" evidence="12">
    <location>
        <begin position="173"/>
        <end position="220"/>
    </location>
</feature>
<organism evidence="14">
    <name type="scientific">Eustigmatophyceae sp. Mont 10/10-1w</name>
    <dbReference type="NCBI Taxonomy" id="2506145"/>
    <lineage>
        <taxon>Eukaryota</taxon>
        <taxon>Sar</taxon>
        <taxon>Stramenopiles</taxon>
        <taxon>Ochrophyta</taxon>
        <taxon>Eustigmatophyceae</taxon>
    </lineage>
</organism>
<feature type="compositionally biased region" description="Basic residues" evidence="12">
    <location>
        <begin position="205"/>
        <end position="220"/>
    </location>
</feature>
<dbReference type="Gene3D" id="3.30.160.20">
    <property type="match status" value="1"/>
</dbReference>
<dbReference type="InterPro" id="IPR005712">
    <property type="entry name" value="Ribosomal_uS5_bac-type"/>
</dbReference>
<dbReference type="GO" id="GO:0009536">
    <property type="term" value="C:plastid"/>
    <property type="evidence" value="ECO:0007669"/>
    <property type="project" value="UniProtKB-SubCell"/>
</dbReference>
<evidence type="ECO:0000256" key="6">
    <source>
        <dbReference type="ARBA" id="ARBA00022980"/>
    </source>
</evidence>
<name>A0A3R5QS04_9STRA</name>
<proteinExistence type="inferred from homology"/>
<dbReference type="NCBIfam" id="TIGR01021">
    <property type="entry name" value="rpsE_bact"/>
    <property type="match status" value="1"/>
</dbReference>
<protein>
    <recommendedName>
        <fullName evidence="9">Small ribosomal subunit protein uS5c</fullName>
    </recommendedName>
</protein>
<evidence type="ECO:0000256" key="7">
    <source>
        <dbReference type="ARBA" id="ARBA00023274"/>
    </source>
</evidence>
<dbReference type="HAMAP" id="MF_01307_B">
    <property type="entry name" value="Ribosomal_uS5_B"/>
    <property type="match status" value="1"/>
</dbReference>
<dbReference type="RefSeq" id="YP_009550744.1">
    <property type="nucleotide sequence ID" value="NC_040297.1"/>
</dbReference>
<dbReference type="Pfam" id="PF03719">
    <property type="entry name" value="Ribosomal_S5_C"/>
    <property type="match status" value="1"/>
</dbReference>
<dbReference type="InterPro" id="IPR014721">
    <property type="entry name" value="Ribsml_uS5_D2-typ_fold_subgr"/>
</dbReference>
<keyword evidence="6 10" id="KW-0689">Ribosomal protein</keyword>
<dbReference type="InterPro" id="IPR018192">
    <property type="entry name" value="Ribosomal_uS5_N_CS"/>
</dbReference>
<evidence type="ECO:0000256" key="4">
    <source>
        <dbReference type="ARBA" id="ARBA00022730"/>
    </source>
</evidence>
<dbReference type="EMBL" id="MK281455">
    <property type="protein sequence ID" value="QAA11679.1"/>
    <property type="molecule type" value="Genomic_DNA"/>
</dbReference>
<dbReference type="PROSITE" id="PS00585">
    <property type="entry name" value="RIBOSOMAL_S5"/>
    <property type="match status" value="1"/>
</dbReference>
<dbReference type="SUPFAM" id="SSF54211">
    <property type="entry name" value="Ribosomal protein S5 domain 2-like"/>
    <property type="match status" value="1"/>
</dbReference>
<keyword evidence="4" id="KW-0699">rRNA-binding</keyword>